<dbReference type="GO" id="GO:0006102">
    <property type="term" value="P:isocitrate metabolic process"/>
    <property type="evidence" value="ECO:0007669"/>
    <property type="project" value="UniProtKB-UniRule"/>
</dbReference>
<feature type="binding site" evidence="13">
    <location>
        <position position="273"/>
    </location>
    <ligand>
        <name>Mn(2+)</name>
        <dbReference type="ChEBI" id="CHEBI:29035"/>
    </ligand>
</feature>
<evidence type="ECO:0000256" key="5">
    <source>
        <dbReference type="ARBA" id="ARBA00022723"/>
    </source>
</evidence>
<reference evidence="16" key="1">
    <citation type="submission" date="2020-12" db="EMBL/GenBank/DDBJ databases">
        <title>Bacterial taxonomy.</title>
        <authorList>
            <person name="Pan X."/>
        </authorList>
    </citation>
    <scope>NUCLEOTIDE SEQUENCE</scope>
    <source>
        <strain evidence="16">M0105</strain>
    </source>
</reference>
<feature type="binding site" evidence="14">
    <location>
        <begin position="308"/>
        <end position="313"/>
    </location>
    <ligand>
        <name>NADP(+)</name>
        <dbReference type="ChEBI" id="CHEBI:58349"/>
    </ligand>
</feature>
<evidence type="ECO:0000256" key="1">
    <source>
        <dbReference type="ARBA" id="ARBA00001936"/>
    </source>
</evidence>
<keyword evidence="5 10" id="KW-0479">Metal-binding</keyword>
<dbReference type="EC" id="1.1.1.42" evidence="10"/>
<dbReference type="GO" id="GO:0004450">
    <property type="term" value="F:isocitrate dehydrogenase (NADP+) activity"/>
    <property type="evidence" value="ECO:0007669"/>
    <property type="project" value="UniProtKB-UniRule"/>
</dbReference>
<evidence type="ECO:0000256" key="3">
    <source>
        <dbReference type="ARBA" id="ARBA00022435"/>
    </source>
</evidence>
<dbReference type="AlphaFoldDB" id="A0A8J7M603"/>
<evidence type="ECO:0000313" key="16">
    <source>
        <dbReference type="EMBL" id="MBK0398984.1"/>
    </source>
</evidence>
<gene>
    <name evidence="16" type="ORF">H0I76_07270</name>
</gene>
<keyword evidence="17" id="KW-1185">Reference proteome</keyword>
<name>A0A8J7M603_9RHOB</name>
<dbReference type="NCBIfam" id="NF006156">
    <property type="entry name" value="PRK08299.1"/>
    <property type="match status" value="1"/>
</dbReference>
<dbReference type="InterPro" id="IPR024084">
    <property type="entry name" value="IsoPropMal-DH-like_dom"/>
</dbReference>
<dbReference type="SUPFAM" id="SSF53659">
    <property type="entry name" value="Isocitrate/Isopropylmalate dehydrogenase-like"/>
    <property type="match status" value="1"/>
</dbReference>
<organism evidence="16 17">
    <name type="scientific">Thermohalobaculum xanthum</name>
    <dbReference type="NCBI Taxonomy" id="2753746"/>
    <lineage>
        <taxon>Bacteria</taxon>
        <taxon>Pseudomonadati</taxon>
        <taxon>Pseudomonadota</taxon>
        <taxon>Alphaproteobacteria</taxon>
        <taxon>Rhodobacterales</taxon>
        <taxon>Paracoccaceae</taxon>
        <taxon>Thermohalobaculum</taxon>
    </lineage>
</organism>
<keyword evidence="4 10" id="KW-0816">Tricarboxylic acid cycle</keyword>
<feature type="binding site" evidence="12">
    <location>
        <begin position="94"/>
        <end position="100"/>
    </location>
    <ligand>
        <name>D-threo-isocitrate</name>
        <dbReference type="ChEBI" id="CHEBI:15562"/>
    </ligand>
</feature>
<dbReference type="InterPro" id="IPR004790">
    <property type="entry name" value="Isocitrate_DH_NADP"/>
</dbReference>
<evidence type="ECO:0000256" key="7">
    <source>
        <dbReference type="ARBA" id="ARBA00022857"/>
    </source>
</evidence>
<evidence type="ECO:0000256" key="11">
    <source>
        <dbReference type="PIRSR" id="PIRSR000108-1"/>
    </source>
</evidence>
<dbReference type="GO" id="GO:0000287">
    <property type="term" value="F:magnesium ion binding"/>
    <property type="evidence" value="ECO:0007669"/>
    <property type="project" value="InterPro"/>
</dbReference>
<comment type="cofactor">
    <cofactor evidence="10 13">
        <name>Mg(2+)</name>
        <dbReference type="ChEBI" id="CHEBI:18420"/>
    </cofactor>
    <cofactor evidence="10 13">
        <name>Mn(2+)</name>
        <dbReference type="ChEBI" id="CHEBI:29035"/>
    </cofactor>
    <text evidence="10 13">Binds 1 Mg(2+) or Mn(2+) ion per subunit.</text>
</comment>
<keyword evidence="3" id="KW-0329">Glyoxylate bypass</keyword>
<evidence type="ECO:0000256" key="12">
    <source>
        <dbReference type="PIRSR" id="PIRSR000108-2"/>
    </source>
</evidence>
<feature type="site" description="Critical for catalysis" evidence="11">
    <location>
        <position position="210"/>
    </location>
</feature>
<feature type="site" description="Critical for catalysis" evidence="11">
    <location>
        <position position="139"/>
    </location>
</feature>
<keyword evidence="7 10" id="KW-0521">NADP</keyword>
<feature type="binding site" evidence="14">
    <location>
        <position position="82"/>
    </location>
    <ligand>
        <name>NADP(+)</name>
        <dbReference type="ChEBI" id="CHEBI:58349"/>
    </ligand>
</feature>
<sequence>MSKIKVANPVVELDGDEMTRIIWDFIKQKLILPYLDIDLEYYDLGIEYRDKTDDQVTVDAANAIKKHGVGVKCATITPDEARVEEFGLKKMWRSPNGTIRNILGGVIFREPIICKNVPRLVPGWTQPIVVGRHAFGDQYRATDFVFPGKGKLTIKFVGEDGEVIEREVFDAPGGGVAMAMYNLDQSIIDFARASMNYGLMRGYPVYLSTKNTILKAYDGRFKDLFQKVYEEEFEAEFKKKGIIYEHRLIDDMVASALKWSGGYVWACKNYDGDVQSDTVAQGFGSLGLMTSVLMTPDGKTVEAEAAHGTVTRHYRQHQKGEQTSTNSIASIFAWTRGLKHRAKLDDNAALANFAETLERVCVDTVESGDMTKDLALLVGPDQKWLTTTGFLDKIDENLNKALKG</sequence>
<proteinExistence type="inferred from homology"/>
<dbReference type="RefSeq" id="WP_200608761.1">
    <property type="nucleotide sequence ID" value="NZ_JAEHHL010000002.1"/>
</dbReference>
<feature type="binding site" evidence="14">
    <location>
        <begin position="75"/>
        <end position="77"/>
    </location>
    <ligand>
        <name>NADP(+)</name>
        <dbReference type="ChEBI" id="CHEBI:58349"/>
    </ligand>
</feature>
<comment type="cofactor">
    <cofactor evidence="1">
        <name>Mn(2+)</name>
        <dbReference type="ChEBI" id="CHEBI:29035"/>
    </cofactor>
</comment>
<evidence type="ECO:0000256" key="6">
    <source>
        <dbReference type="ARBA" id="ARBA00022842"/>
    </source>
</evidence>
<evidence type="ECO:0000313" key="17">
    <source>
        <dbReference type="Proteomes" id="UP000655420"/>
    </source>
</evidence>
<feature type="binding site" evidence="12">
    <location>
        <position position="77"/>
    </location>
    <ligand>
        <name>D-threo-isocitrate</name>
        <dbReference type="ChEBI" id="CHEBI:15562"/>
    </ligand>
</feature>
<evidence type="ECO:0000256" key="9">
    <source>
        <dbReference type="ARBA" id="ARBA00023211"/>
    </source>
</evidence>
<keyword evidence="6 10" id="KW-0460">Magnesium</keyword>
<feature type="binding site" evidence="14">
    <location>
        <position position="326"/>
    </location>
    <ligand>
        <name>NADP(+)</name>
        <dbReference type="ChEBI" id="CHEBI:58349"/>
    </ligand>
</feature>
<keyword evidence="9 10" id="KW-0464">Manganese</keyword>
<dbReference type="PANTHER" id="PTHR11822">
    <property type="entry name" value="NADP-SPECIFIC ISOCITRATE DEHYDROGENASE"/>
    <property type="match status" value="1"/>
</dbReference>
<keyword evidence="8 10" id="KW-0560">Oxidoreductase</keyword>
<evidence type="ECO:0000256" key="14">
    <source>
        <dbReference type="PIRSR" id="PIRSR000108-4"/>
    </source>
</evidence>
<feature type="binding site" evidence="12">
    <location>
        <position position="132"/>
    </location>
    <ligand>
        <name>D-threo-isocitrate</name>
        <dbReference type="ChEBI" id="CHEBI:15562"/>
    </ligand>
</feature>
<dbReference type="EMBL" id="JAEHHL010000002">
    <property type="protein sequence ID" value="MBK0398984.1"/>
    <property type="molecule type" value="Genomic_DNA"/>
</dbReference>
<dbReference type="Gene3D" id="3.40.718.10">
    <property type="entry name" value="Isopropylmalate Dehydrogenase"/>
    <property type="match status" value="1"/>
</dbReference>
<dbReference type="FunFam" id="3.40.718.10:FF:000002">
    <property type="entry name" value="Isocitrate dehydrogenase [NADP]"/>
    <property type="match status" value="1"/>
</dbReference>
<dbReference type="PIRSF" id="PIRSF000108">
    <property type="entry name" value="IDH_NADP"/>
    <property type="match status" value="1"/>
</dbReference>
<dbReference type="GO" id="GO:0051287">
    <property type="term" value="F:NAD binding"/>
    <property type="evidence" value="ECO:0007669"/>
    <property type="project" value="InterPro"/>
</dbReference>
<dbReference type="PROSITE" id="PS00470">
    <property type="entry name" value="IDH_IMDH"/>
    <property type="match status" value="1"/>
</dbReference>
<feature type="binding site" evidence="13">
    <location>
        <position position="250"/>
    </location>
    <ligand>
        <name>Mn(2+)</name>
        <dbReference type="ChEBI" id="CHEBI:29035"/>
    </ligand>
</feature>
<feature type="binding site" evidence="14">
    <location>
        <position position="258"/>
    </location>
    <ligand>
        <name>NADP(+)</name>
        <dbReference type="ChEBI" id="CHEBI:58349"/>
    </ligand>
</feature>
<dbReference type="Proteomes" id="UP000655420">
    <property type="component" value="Unassembled WGS sequence"/>
</dbReference>
<comment type="caution">
    <text evidence="16">The sequence shown here is derived from an EMBL/GenBank/DDBJ whole genome shotgun (WGS) entry which is preliminary data.</text>
</comment>
<dbReference type="NCBIfam" id="TIGR00127">
    <property type="entry name" value="nadp_idh_euk"/>
    <property type="match status" value="1"/>
</dbReference>
<comment type="similarity">
    <text evidence="2 10">Belongs to the isocitrate and isopropylmalate dehydrogenases family.</text>
</comment>
<protein>
    <recommendedName>
        <fullName evidence="10">Isocitrate dehydrogenase [NADP]</fullName>
        <ecNumber evidence="10">1.1.1.42</ecNumber>
    </recommendedName>
</protein>
<feature type="binding site" evidence="12">
    <location>
        <position position="109"/>
    </location>
    <ligand>
        <name>D-threo-isocitrate</name>
        <dbReference type="ChEBI" id="CHEBI:15562"/>
    </ligand>
</feature>
<evidence type="ECO:0000256" key="13">
    <source>
        <dbReference type="PIRSR" id="PIRSR000108-3"/>
    </source>
</evidence>
<evidence type="ECO:0000256" key="10">
    <source>
        <dbReference type="PIRNR" id="PIRNR000108"/>
    </source>
</evidence>
<dbReference type="GO" id="GO:0006099">
    <property type="term" value="P:tricarboxylic acid cycle"/>
    <property type="evidence" value="ECO:0007669"/>
    <property type="project" value="UniProtKB-KW"/>
</dbReference>
<dbReference type="GO" id="GO:0006097">
    <property type="term" value="P:glyoxylate cycle"/>
    <property type="evidence" value="ECO:0007669"/>
    <property type="project" value="UniProtKB-KW"/>
</dbReference>
<comment type="catalytic activity">
    <reaction evidence="10">
        <text>D-threo-isocitrate + NADP(+) = 2-oxoglutarate + CO2 + NADPH</text>
        <dbReference type="Rhea" id="RHEA:19629"/>
        <dbReference type="ChEBI" id="CHEBI:15562"/>
        <dbReference type="ChEBI" id="CHEBI:16526"/>
        <dbReference type="ChEBI" id="CHEBI:16810"/>
        <dbReference type="ChEBI" id="CHEBI:57783"/>
        <dbReference type="ChEBI" id="CHEBI:58349"/>
        <dbReference type="EC" id="1.1.1.42"/>
    </reaction>
</comment>
<evidence type="ECO:0000256" key="8">
    <source>
        <dbReference type="ARBA" id="ARBA00023002"/>
    </source>
</evidence>
<feature type="domain" description="Isopropylmalate dehydrogenase-like" evidence="15">
    <location>
        <begin position="9"/>
        <end position="394"/>
    </location>
</feature>
<evidence type="ECO:0000256" key="4">
    <source>
        <dbReference type="ARBA" id="ARBA00022532"/>
    </source>
</evidence>
<evidence type="ECO:0000256" key="2">
    <source>
        <dbReference type="ARBA" id="ARBA00007769"/>
    </source>
</evidence>
<dbReference type="Pfam" id="PF00180">
    <property type="entry name" value="Iso_dh"/>
    <property type="match status" value="1"/>
</dbReference>
<evidence type="ECO:0000259" key="15">
    <source>
        <dbReference type="SMART" id="SM01329"/>
    </source>
</evidence>
<dbReference type="InterPro" id="IPR019818">
    <property type="entry name" value="IsoCit/isopropylmalate_DH_CS"/>
</dbReference>
<dbReference type="SMART" id="SM01329">
    <property type="entry name" value="Iso_dh"/>
    <property type="match status" value="1"/>
</dbReference>
<accession>A0A8J7M603</accession>
<dbReference type="PANTHER" id="PTHR11822:SF21">
    <property type="entry name" value="ISOCITRATE DEHYDROGENASE [NADP], MITOCHONDRIAL"/>
    <property type="match status" value="1"/>
</dbReference>